<gene>
    <name evidence="1" type="ORF">WN944_001629</name>
</gene>
<dbReference type="AlphaFoldDB" id="A0AAP0MF30"/>
<organism evidence="1 2">
    <name type="scientific">Citrus x changshan-huyou</name>
    <dbReference type="NCBI Taxonomy" id="2935761"/>
    <lineage>
        <taxon>Eukaryota</taxon>
        <taxon>Viridiplantae</taxon>
        <taxon>Streptophyta</taxon>
        <taxon>Embryophyta</taxon>
        <taxon>Tracheophyta</taxon>
        <taxon>Spermatophyta</taxon>
        <taxon>Magnoliopsida</taxon>
        <taxon>eudicotyledons</taxon>
        <taxon>Gunneridae</taxon>
        <taxon>Pentapetalae</taxon>
        <taxon>rosids</taxon>
        <taxon>malvids</taxon>
        <taxon>Sapindales</taxon>
        <taxon>Rutaceae</taxon>
        <taxon>Aurantioideae</taxon>
        <taxon>Citrus</taxon>
    </lineage>
</organism>
<keyword evidence="2" id="KW-1185">Reference proteome</keyword>
<name>A0AAP0MF30_9ROSI</name>
<sequence>MDDDRSTTFSVSFMGQNKFMGVVDQDKVSTIVLVNKVMKLVNKRKMTWDERFKLTVTQPWDNHLVKIIDDDELFNLWSRYNHEGLYHIDFELEIISSPVGSSRTKQTLIPGNDTDIQTGVSDDDEIQGREIQTRDFYVVRPTLPTSTPPSFPGLRIPLSKPPRLQMLTLDFQGVNGPLQQEIIPNLLTQVYPNTYNHSKFALSPLTSRDLQDEYLLSVYAKRLRTCVKWLLWTLSVNRLI</sequence>
<comment type="caution">
    <text evidence="1">The sequence shown here is derived from an EMBL/GenBank/DDBJ whole genome shotgun (WGS) entry which is preliminary data.</text>
</comment>
<accession>A0AAP0MF30</accession>
<dbReference type="Proteomes" id="UP001428341">
    <property type="component" value="Unassembled WGS sequence"/>
</dbReference>
<protein>
    <submittedName>
        <fullName evidence="1">Uncharacterized protein</fullName>
    </submittedName>
</protein>
<evidence type="ECO:0000313" key="2">
    <source>
        <dbReference type="Proteomes" id="UP001428341"/>
    </source>
</evidence>
<reference evidence="1 2" key="1">
    <citation type="submission" date="2024-05" db="EMBL/GenBank/DDBJ databases">
        <title>Haplotype-resolved chromosome-level genome assembly of Huyou (Citrus changshanensis).</title>
        <authorList>
            <person name="Miao C."/>
            <person name="Chen W."/>
            <person name="Wu Y."/>
            <person name="Wang L."/>
            <person name="Zhao S."/>
            <person name="Grierson D."/>
            <person name="Xu C."/>
            <person name="Chen K."/>
        </authorList>
    </citation>
    <scope>NUCLEOTIDE SEQUENCE [LARGE SCALE GENOMIC DNA]</scope>
    <source>
        <strain evidence="1">01-14</strain>
        <tissue evidence="1">Leaf</tissue>
    </source>
</reference>
<proteinExistence type="predicted"/>
<evidence type="ECO:0000313" key="1">
    <source>
        <dbReference type="EMBL" id="KAK9209265.1"/>
    </source>
</evidence>
<dbReference type="EMBL" id="JBCGBO010000004">
    <property type="protein sequence ID" value="KAK9209265.1"/>
    <property type="molecule type" value="Genomic_DNA"/>
</dbReference>